<evidence type="ECO:0000256" key="2">
    <source>
        <dbReference type="ARBA" id="ARBA00022670"/>
    </source>
</evidence>
<comment type="cofactor">
    <cofactor evidence="1">
        <name>Zn(2+)</name>
        <dbReference type="ChEBI" id="CHEBI:29105"/>
    </cofactor>
</comment>
<protein>
    <submittedName>
        <fullName evidence="9">M48 family metalloprotease</fullName>
    </submittedName>
</protein>
<keyword evidence="4" id="KW-0378">Hydrolase</keyword>
<evidence type="ECO:0000256" key="4">
    <source>
        <dbReference type="ARBA" id="ARBA00022801"/>
    </source>
</evidence>
<proteinExistence type="predicted"/>
<evidence type="ECO:0000256" key="7">
    <source>
        <dbReference type="SAM" id="SignalP"/>
    </source>
</evidence>
<dbReference type="InterPro" id="IPR001915">
    <property type="entry name" value="Peptidase_M48"/>
</dbReference>
<evidence type="ECO:0000256" key="6">
    <source>
        <dbReference type="ARBA" id="ARBA00023049"/>
    </source>
</evidence>
<keyword evidence="7" id="KW-0732">Signal</keyword>
<evidence type="ECO:0000256" key="1">
    <source>
        <dbReference type="ARBA" id="ARBA00001947"/>
    </source>
</evidence>
<keyword evidence="5" id="KW-0862">Zinc</keyword>
<accession>A0AAV3U5S5</accession>
<feature type="chain" id="PRO_5043730209" evidence="7">
    <location>
        <begin position="28"/>
        <end position="511"/>
    </location>
</feature>
<dbReference type="Gene3D" id="3.30.2010.10">
    <property type="entry name" value="Metalloproteases ('zincins'), catalytic domain"/>
    <property type="match status" value="1"/>
</dbReference>
<dbReference type="Proteomes" id="UP001409585">
    <property type="component" value="Unassembled WGS sequence"/>
</dbReference>
<gene>
    <name evidence="9" type="ORF">GCM10025791_34290</name>
</gene>
<dbReference type="EMBL" id="BAABLX010000029">
    <property type="protein sequence ID" value="GAA4951039.1"/>
    <property type="molecule type" value="Genomic_DNA"/>
</dbReference>
<dbReference type="PANTHER" id="PTHR22726">
    <property type="entry name" value="METALLOENDOPEPTIDASE OMA1"/>
    <property type="match status" value="1"/>
</dbReference>
<evidence type="ECO:0000259" key="8">
    <source>
        <dbReference type="Pfam" id="PF01435"/>
    </source>
</evidence>
<sequence>MFNFGVLPNSTVTALLLSAALALPGCAINPATGKLDTVTMSESREISMGKELHEEMIKTVPLYEDEAINEYVRAVGKKVAAASDRPDIEYHFFIIDSPDINAFALPGGYIYVNRGLLNYLQNEAQLAAVLGHEIAHVTARHHVRQKSASTGRNVGAVFAGILTGSYTVASAAAEWGSAAAAGYGREMELEADGFGAQYMKDAGYSPDAMIDVLAILKAHERFSKQQARDAGRKVPSYHGVFTSHPSSDQRLLQAVADAKEGESQSTGAKGELKAEEFRDNTDGIIWGDNHDRIAQAAEAAAKASEEKQDKENRYIHNRLGFTIVFPQQWQVANQGAVLTSAPDDNSAEMQLRLARVDPKTDFETVLRDQFDVKLLKQSEPLSQFGLRGHTGIKPGKARDGSEDQRVAILVHGNRAYLLEGSVNKPEPGVDYDQLFLASIRTLQPVAPRAPSRLTTKHSKTIKYVVANDNTTFARLANELKIGNYGEEYLRLINGYYPRGEPYPGEIIKIIQ</sequence>
<keyword evidence="10" id="KW-1185">Reference proteome</keyword>
<keyword evidence="2" id="KW-0645">Protease</keyword>
<feature type="domain" description="Peptidase M48" evidence="8">
    <location>
        <begin position="69"/>
        <end position="252"/>
    </location>
</feature>
<dbReference type="PANTHER" id="PTHR22726:SF24">
    <property type="entry name" value="M48 FAMILY METALLOPEPTIDASE"/>
    <property type="match status" value="1"/>
</dbReference>
<evidence type="ECO:0000313" key="9">
    <source>
        <dbReference type="EMBL" id="GAA4951039.1"/>
    </source>
</evidence>
<feature type="signal peptide" evidence="7">
    <location>
        <begin position="1"/>
        <end position="27"/>
    </location>
</feature>
<reference evidence="10" key="1">
    <citation type="journal article" date="2019" name="Int. J. Syst. Evol. Microbiol.">
        <title>The Global Catalogue of Microorganisms (GCM) 10K type strain sequencing project: providing services to taxonomists for standard genome sequencing and annotation.</title>
        <authorList>
            <consortium name="The Broad Institute Genomics Platform"/>
            <consortium name="The Broad Institute Genome Sequencing Center for Infectious Disease"/>
            <person name="Wu L."/>
            <person name="Ma J."/>
        </authorList>
    </citation>
    <scope>NUCLEOTIDE SEQUENCE [LARGE SCALE GENOMIC DNA]</scope>
    <source>
        <strain evidence="10">JCM 19134</strain>
    </source>
</reference>
<organism evidence="9 10">
    <name type="scientific">Halioxenophilus aromaticivorans</name>
    <dbReference type="NCBI Taxonomy" id="1306992"/>
    <lineage>
        <taxon>Bacteria</taxon>
        <taxon>Pseudomonadati</taxon>
        <taxon>Pseudomonadota</taxon>
        <taxon>Gammaproteobacteria</taxon>
        <taxon>Alteromonadales</taxon>
        <taxon>Alteromonadaceae</taxon>
        <taxon>Halioxenophilus</taxon>
    </lineage>
</organism>
<keyword evidence="3" id="KW-0479">Metal-binding</keyword>
<dbReference type="GO" id="GO:0004222">
    <property type="term" value="F:metalloendopeptidase activity"/>
    <property type="evidence" value="ECO:0007669"/>
    <property type="project" value="InterPro"/>
</dbReference>
<comment type="caution">
    <text evidence="9">The sequence shown here is derived from an EMBL/GenBank/DDBJ whole genome shotgun (WGS) entry which is preliminary data.</text>
</comment>
<dbReference type="InterPro" id="IPR051156">
    <property type="entry name" value="Mito/Outer_Membr_Metalloprot"/>
</dbReference>
<name>A0AAV3U5S5_9ALTE</name>
<dbReference type="GO" id="GO:0046872">
    <property type="term" value="F:metal ion binding"/>
    <property type="evidence" value="ECO:0007669"/>
    <property type="project" value="UniProtKB-KW"/>
</dbReference>
<dbReference type="GO" id="GO:0016020">
    <property type="term" value="C:membrane"/>
    <property type="evidence" value="ECO:0007669"/>
    <property type="project" value="TreeGrafter"/>
</dbReference>
<dbReference type="AlphaFoldDB" id="A0AAV3U5S5"/>
<dbReference type="Pfam" id="PF01435">
    <property type="entry name" value="Peptidase_M48"/>
    <property type="match status" value="1"/>
</dbReference>
<dbReference type="RefSeq" id="WP_345425213.1">
    <property type="nucleotide sequence ID" value="NZ_AP031496.1"/>
</dbReference>
<evidence type="ECO:0000313" key="10">
    <source>
        <dbReference type="Proteomes" id="UP001409585"/>
    </source>
</evidence>
<keyword evidence="6 9" id="KW-0482">Metalloprotease</keyword>
<dbReference type="GO" id="GO:0051603">
    <property type="term" value="P:proteolysis involved in protein catabolic process"/>
    <property type="evidence" value="ECO:0007669"/>
    <property type="project" value="TreeGrafter"/>
</dbReference>
<evidence type="ECO:0000256" key="3">
    <source>
        <dbReference type="ARBA" id="ARBA00022723"/>
    </source>
</evidence>
<evidence type="ECO:0000256" key="5">
    <source>
        <dbReference type="ARBA" id="ARBA00022833"/>
    </source>
</evidence>
<dbReference type="CDD" id="cd07333">
    <property type="entry name" value="M48C_bepA_like"/>
    <property type="match status" value="1"/>
</dbReference>